<dbReference type="NCBIfam" id="NF002806">
    <property type="entry name" value="PRK02948.1"/>
    <property type="match status" value="1"/>
</dbReference>
<dbReference type="GO" id="GO:0031071">
    <property type="term" value="F:cysteine desulfurase activity"/>
    <property type="evidence" value="ECO:0007669"/>
    <property type="project" value="UniProtKB-EC"/>
</dbReference>
<dbReference type="InterPro" id="IPR016454">
    <property type="entry name" value="Cysteine_dSase"/>
</dbReference>
<reference evidence="13 14" key="1">
    <citation type="journal article" date="2011" name="Front. Microbiol.">
        <title>Genomic signatures of strain selection and enhancement in Bacillus atrophaeus var. globigii, a historical biowarfare simulant.</title>
        <authorList>
            <person name="Gibbons H.S."/>
            <person name="Broomall S.M."/>
            <person name="McNew L.A."/>
            <person name="Daligault H."/>
            <person name="Chapman C."/>
            <person name="Bruce D."/>
            <person name="Karavis M."/>
            <person name="Krepps M."/>
            <person name="McGregor P.A."/>
            <person name="Hong C."/>
            <person name="Park K.H."/>
            <person name="Akmal A."/>
            <person name="Feldman A."/>
            <person name="Lin J.S."/>
            <person name="Chang W.E."/>
            <person name="Higgs B.W."/>
            <person name="Demirev P."/>
            <person name="Lindquist J."/>
            <person name="Liem A."/>
            <person name="Fochler E."/>
            <person name="Read T.D."/>
            <person name="Tapia R."/>
            <person name="Johnson S."/>
            <person name="Bishop-Lilly K.A."/>
            <person name="Detter C."/>
            <person name="Han C."/>
            <person name="Sozhamannan S."/>
            <person name="Rosenzweig C.N."/>
            <person name="Skowronski E.W."/>
        </authorList>
    </citation>
    <scope>NUCLEOTIDE SEQUENCE [LARGE SCALE GENOMIC DNA]</scope>
    <source>
        <strain evidence="13 14">TPS4-2</strain>
    </source>
</reference>
<evidence type="ECO:0000256" key="4">
    <source>
        <dbReference type="ARBA" id="ARBA00022679"/>
    </source>
</evidence>
<keyword evidence="6" id="KW-0479">Metal-binding</keyword>
<dbReference type="NCBIfam" id="NF010611">
    <property type="entry name" value="PRK14012.1"/>
    <property type="match status" value="1"/>
</dbReference>
<keyword evidence="5" id="KW-0001">2Fe-2S</keyword>
<feature type="domain" description="EF-hand" evidence="12">
    <location>
        <begin position="125"/>
        <end position="148"/>
    </location>
</feature>
<dbReference type="GO" id="GO:0051537">
    <property type="term" value="F:2 iron, 2 sulfur cluster binding"/>
    <property type="evidence" value="ECO:0007669"/>
    <property type="project" value="UniProtKB-KW"/>
</dbReference>
<dbReference type="EC" id="2.8.1.7" evidence="3"/>
<keyword evidence="7" id="KW-0663">Pyridoxal phosphate</keyword>
<keyword evidence="4" id="KW-0808">Transferase</keyword>
<evidence type="ECO:0000256" key="5">
    <source>
        <dbReference type="ARBA" id="ARBA00022714"/>
    </source>
</evidence>
<dbReference type="InterPro" id="IPR000192">
    <property type="entry name" value="Aminotrans_V_dom"/>
</dbReference>
<dbReference type="PANTHER" id="PTHR11601">
    <property type="entry name" value="CYSTEINE DESULFURYLASE FAMILY MEMBER"/>
    <property type="match status" value="1"/>
</dbReference>
<protein>
    <recommendedName>
        <fullName evidence="3">cysteine desulfurase</fullName>
        <ecNumber evidence="3">2.8.1.7</ecNumber>
    </recommendedName>
</protein>
<dbReference type="Gene3D" id="3.40.640.10">
    <property type="entry name" value="Type I PLP-dependent aspartate aminotransferase-like (Major domain)"/>
    <property type="match status" value="1"/>
</dbReference>
<dbReference type="InterPro" id="IPR015424">
    <property type="entry name" value="PyrdxlP-dep_Trfase"/>
</dbReference>
<evidence type="ECO:0000256" key="3">
    <source>
        <dbReference type="ARBA" id="ARBA00012239"/>
    </source>
</evidence>
<dbReference type="Gene3D" id="3.90.1150.10">
    <property type="entry name" value="Aspartate Aminotransferase, domain 1"/>
    <property type="match status" value="1"/>
</dbReference>
<evidence type="ECO:0000256" key="10">
    <source>
        <dbReference type="ARBA" id="ARBA00050776"/>
    </source>
</evidence>
<dbReference type="Proteomes" id="UP000288361">
    <property type="component" value="Unassembled WGS sequence"/>
</dbReference>
<comment type="similarity">
    <text evidence="2">Belongs to the class-V pyridoxal-phosphate-dependent aminotransferase family. NifS/IscS subfamily.</text>
</comment>
<comment type="catalytic activity">
    <reaction evidence="10">
        <text>(sulfur carrier)-H + L-cysteine = (sulfur carrier)-SH + L-alanine</text>
        <dbReference type="Rhea" id="RHEA:43892"/>
        <dbReference type="Rhea" id="RHEA-COMP:14737"/>
        <dbReference type="Rhea" id="RHEA-COMP:14739"/>
        <dbReference type="ChEBI" id="CHEBI:29917"/>
        <dbReference type="ChEBI" id="CHEBI:35235"/>
        <dbReference type="ChEBI" id="CHEBI:57972"/>
        <dbReference type="ChEBI" id="CHEBI:64428"/>
        <dbReference type="EC" id="2.8.1.7"/>
    </reaction>
</comment>
<comment type="cofactor">
    <cofactor evidence="1 11">
        <name>pyridoxal 5'-phosphate</name>
        <dbReference type="ChEBI" id="CHEBI:597326"/>
    </cofactor>
</comment>
<dbReference type="PROSITE" id="PS00595">
    <property type="entry name" value="AA_TRANSFER_CLASS_5"/>
    <property type="match status" value="1"/>
</dbReference>
<dbReference type="PANTHER" id="PTHR11601:SF34">
    <property type="entry name" value="CYSTEINE DESULFURASE"/>
    <property type="match status" value="1"/>
</dbReference>
<dbReference type="InterPro" id="IPR020578">
    <property type="entry name" value="Aminotrans_V_PyrdxlP_BS"/>
</dbReference>
<dbReference type="PIRSF" id="PIRSF005572">
    <property type="entry name" value="NifS"/>
    <property type="match status" value="1"/>
</dbReference>
<dbReference type="EMBL" id="PIQA01000003">
    <property type="protein sequence ID" value="RUO66756.1"/>
    <property type="molecule type" value="Genomic_DNA"/>
</dbReference>
<gene>
    <name evidence="13" type="ORF">CWI73_05605</name>
</gene>
<organism evidence="13 14">
    <name type="scientific">Idiomarina piscisalsi</name>
    <dbReference type="NCBI Taxonomy" id="1096243"/>
    <lineage>
        <taxon>Bacteria</taxon>
        <taxon>Pseudomonadati</taxon>
        <taxon>Pseudomonadota</taxon>
        <taxon>Gammaproteobacteria</taxon>
        <taxon>Alteromonadales</taxon>
        <taxon>Idiomarinaceae</taxon>
        <taxon>Idiomarina</taxon>
    </lineage>
</organism>
<evidence type="ECO:0000256" key="8">
    <source>
        <dbReference type="ARBA" id="ARBA00023004"/>
    </source>
</evidence>
<dbReference type="FunFam" id="3.40.640.10:FF:000003">
    <property type="entry name" value="Cysteine desulfurase IscS"/>
    <property type="match status" value="1"/>
</dbReference>
<accession>A0A432YTV3</accession>
<evidence type="ECO:0000256" key="7">
    <source>
        <dbReference type="ARBA" id="ARBA00022898"/>
    </source>
</evidence>
<evidence type="ECO:0000256" key="11">
    <source>
        <dbReference type="RuleBase" id="RU004504"/>
    </source>
</evidence>
<evidence type="ECO:0000256" key="2">
    <source>
        <dbReference type="ARBA" id="ARBA00006490"/>
    </source>
</evidence>
<proteinExistence type="inferred from homology"/>
<dbReference type="SUPFAM" id="SSF53383">
    <property type="entry name" value="PLP-dependent transferases"/>
    <property type="match status" value="1"/>
</dbReference>
<evidence type="ECO:0000313" key="14">
    <source>
        <dbReference type="Proteomes" id="UP000288361"/>
    </source>
</evidence>
<dbReference type="PROSITE" id="PS50222">
    <property type="entry name" value="EF_HAND_2"/>
    <property type="match status" value="1"/>
</dbReference>
<evidence type="ECO:0000313" key="13">
    <source>
        <dbReference type="EMBL" id="RUO66756.1"/>
    </source>
</evidence>
<sequence length="384" mass="41647">MPKQPIYMDYAATTPVAPEAAEKMATCLTMDGVFGNPASRSHKYGWQAEELVDIARHQVADLIHADAREIVFTSGATESDNLALKGVAHFHADKGKHIVSVKTEHKAVLDPCAQLEKEGFEVTYLDVKKDGLIDLDELRSALREDTILASVMWVNNEIGVIQDIDTIGAICRENGTLFHVDAAQAAGKLPIDVANVPIDLMSISAHKMYGPKGIGALYVRRQPRVRIAAQMHGGGHERGMRSGTLATHQIVGMGVAAELAAENLSRDIERFESMRQQFLSPLLADEGIKLNGSDTQRVPQIVNLQFANVEGELLLMSLKDLAVSSGSACTSASVEPSYVLRAIGVSDELAHASLRFSFGRSTTAADIEHAVEHILTTYKTLAQR</sequence>
<dbReference type="AlphaFoldDB" id="A0A432YTV3"/>
<dbReference type="InterPro" id="IPR015421">
    <property type="entry name" value="PyrdxlP-dep_Trfase_major"/>
</dbReference>
<dbReference type="InterPro" id="IPR015422">
    <property type="entry name" value="PyrdxlP-dep_Trfase_small"/>
</dbReference>
<evidence type="ECO:0000256" key="6">
    <source>
        <dbReference type="ARBA" id="ARBA00022723"/>
    </source>
</evidence>
<dbReference type="GO" id="GO:0005509">
    <property type="term" value="F:calcium ion binding"/>
    <property type="evidence" value="ECO:0007669"/>
    <property type="project" value="InterPro"/>
</dbReference>
<evidence type="ECO:0000256" key="1">
    <source>
        <dbReference type="ARBA" id="ARBA00001933"/>
    </source>
</evidence>
<comment type="caution">
    <text evidence="13">The sequence shown here is derived from an EMBL/GenBank/DDBJ whole genome shotgun (WGS) entry which is preliminary data.</text>
</comment>
<keyword evidence="9" id="KW-0411">Iron-sulfur</keyword>
<evidence type="ECO:0000256" key="9">
    <source>
        <dbReference type="ARBA" id="ARBA00023014"/>
    </source>
</evidence>
<dbReference type="Pfam" id="PF00266">
    <property type="entry name" value="Aminotran_5"/>
    <property type="match status" value="1"/>
</dbReference>
<dbReference type="InterPro" id="IPR002048">
    <property type="entry name" value="EF_hand_dom"/>
</dbReference>
<name>A0A432YTV3_9GAMM</name>
<evidence type="ECO:0000259" key="12">
    <source>
        <dbReference type="PROSITE" id="PS50222"/>
    </source>
</evidence>
<keyword evidence="8" id="KW-0408">Iron</keyword>